<reference evidence="1 2" key="1">
    <citation type="journal article" date="2024" name="BMC Genomics">
        <title>De novo assembly and annotation of Popillia japonica's genome with initial clues to its potential as an invasive pest.</title>
        <authorList>
            <person name="Cucini C."/>
            <person name="Boschi S."/>
            <person name="Funari R."/>
            <person name="Cardaioli E."/>
            <person name="Iannotti N."/>
            <person name="Marturano G."/>
            <person name="Paoli F."/>
            <person name="Bruttini M."/>
            <person name="Carapelli A."/>
            <person name="Frati F."/>
            <person name="Nardi F."/>
        </authorList>
    </citation>
    <scope>NUCLEOTIDE SEQUENCE [LARGE SCALE GENOMIC DNA]</scope>
    <source>
        <strain evidence="1">DMR45628</strain>
    </source>
</reference>
<proteinExistence type="predicted"/>
<comment type="caution">
    <text evidence="1">The sequence shown here is derived from an EMBL/GenBank/DDBJ whole genome shotgun (WGS) entry which is preliminary data.</text>
</comment>
<sequence>MEDIPKRKSNTLVLVAQRPHEEFPIFARCSTLHKLTRIAAYCLRFISNISNKMSKVTGLISVEELHKANLCLMKLAQKESFGSNRNEINSSKQLKGLNPFFDDVGILRVGERLTYSNYSYGKKHLII</sequence>
<evidence type="ECO:0000313" key="1">
    <source>
        <dbReference type="EMBL" id="KAK9744174.1"/>
    </source>
</evidence>
<protein>
    <submittedName>
        <fullName evidence="1">Uncharacterized protein</fullName>
    </submittedName>
</protein>
<organism evidence="1 2">
    <name type="scientific">Popillia japonica</name>
    <name type="common">Japanese beetle</name>
    <dbReference type="NCBI Taxonomy" id="7064"/>
    <lineage>
        <taxon>Eukaryota</taxon>
        <taxon>Metazoa</taxon>
        <taxon>Ecdysozoa</taxon>
        <taxon>Arthropoda</taxon>
        <taxon>Hexapoda</taxon>
        <taxon>Insecta</taxon>
        <taxon>Pterygota</taxon>
        <taxon>Neoptera</taxon>
        <taxon>Endopterygota</taxon>
        <taxon>Coleoptera</taxon>
        <taxon>Polyphaga</taxon>
        <taxon>Scarabaeiformia</taxon>
        <taxon>Scarabaeidae</taxon>
        <taxon>Rutelinae</taxon>
        <taxon>Popillia</taxon>
    </lineage>
</organism>
<keyword evidence="2" id="KW-1185">Reference proteome</keyword>
<dbReference type="Proteomes" id="UP001458880">
    <property type="component" value="Unassembled WGS sequence"/>
</dbReference>
<evidence type="ECO:0000313" key="2">
    <source>
        <dbReference type="Proteomes" id="UP001458880"/>
    </source>
</evidence>
<dbReference type="AlphaFoldDB" id="A0AAW1MD82"/>
<name>A0AAW1MD82_POPJA</name>
<dbReference type="EMBL" id="JASPKY010000061">
    <property type="protein sequence ID" value="KAK9744174.1"/>
    <property type="molecule type" value="Genomic_DNA"/>
</dbReference>
<gene>
    <name evidence="1" type="ORF">QE152_g8030</name>
</gene>
<accession>A0AAW1MD82</accession>